<keyword evidence="4 8" id="KW-1133">Transmembrane helix</keyword>
<sequence length="513" mass="56630">MPSSYEAPSSELNGVTANVETDEETPGIHDDRGQWGSKWEFLLSCVGLSVGLGNVWRFPYLAYQYGGAAFLIAYLILQILIGKPMYMMELVMGQYSGRGPTAVWAMNPSAKGVGISMALISLIVAIYYNVIMAYTLYYFFASMQKTLPWTVCKDEWLPLGCVEKTQKQVQPCTGNSTIDLMVGKCLCNTTDDSFNSQLAVNCTNTTNVAVSELYFDDALLISIMDVVTSIIAGFVIFTTFGGMAKKLGVEVKDVAKGGYGLAFIAYPEALTSLPPPQLWSILFFFMLFTLGLDSEFALLETVMTCIQDEYPKLRKYKSHMCVGFGVALYLIALPCVTPAGDYIVTLMDAYGADFSVLFVATCECIGVMWVYGVNRFIADCTYMLGHPPRPIIFWAVCWAGCAPLLIGALFLYKMVKFTPPKISKDVPYPEFAQGIGWALTIVVLLPIPITFVYKFIRAEGGLIDRLREITTPDADWGPNDGSDKRPLQNTFEMERKYGLDNPGAVNSNGNINM</sequence>
<dbReference type="InterPro" id="IPR000175">
    <property type="entry name" value="Na/ntran_symport"/>
</dbReference>
<feature type="transmembrane region" description="Helical" evidence="8">
    <location>
        <begin position="218"/>
        <end position="242"/>
    </location>
</feature>
<keyword evidence="3 6" id="KW-0812">Transmembrane</keyword>
<dbReference type="Pfam" id="PF00209">
    <property type="entry name" value="SNF"/>
    <property type="match status" value="2"/>
</dbReference>
<dbReference type="SUPFAM" id="SSF161070">
    <property type="entry name" value="SNF-like"/>
    <property type="match status" value="1"/>
</dbReference>
<dbReference type="InterPro" id="IPR037272">
    <property type="entry name" value="SNS_sf"/>
</dbReference>
<protein>
    <recommendedName>
        <fullName evidence="6">Transporter</fullName>
    </recommendedName>
</protein>
<organism evidence="9 10">
    <name type="scientific">Mya arenaria</name>
    <name type="common">Soft-shell clam</name>
    <dbReference type="NCBI Taxonomy" id="6604"/>
    <lineage>
        <taxon>Eukaryota</taxon>
        <taxon>Metazoa</taxon>
        <taxon>Spiralia</taxon>
        <taxon>Lophotrochozoa</taxon>
        <taxon>Mollusca</taxon>
        <taxon>Bivalvia</taxon>
        <taxon>Autobranchia</taxon>
        <taxon>Heteroconchia</taxon>
        <taxon>Euheterodonta</taxon>
        <taxon>Imparidentia</taxon>
        <taxon>Neoheterodontei</taxon>
        <taxon>Myida</taxon>
        <taxon>Myoidea</taxon>
        <taxon>Myidae</taxon>
        <taxon>Mya</taxon>
    </lineage>
</organism>
<feature type="transmembrane region" description="Helical" evidence="8">
    <location>
        <begin position="115"/>
        <end position="140"/>
    </location>
</feature>
<feature type="transmembrane region" description="Helical" evidence="8">
    <location>
        <begin position="435"/>
        <end position="456"/>
    </location>
</feature>
<evidence type="ECO:0000313" key="10">
    <source>
        <dbReference type="Proteomes" id="UP001164746"/>
    </source>
</evidence>
<evidence type="ECO:0000256" key="4">
    <source>
        <dbReference type="ARBA" id="ARBA00022989"/>
    </source>
</evidence>
<feature type="transmembrane region" description="Helical" evidence="8">
    <location>
        <begin position="391"/>
        <end position="415"/>
    </location>
</feature>
<reference evidence="9" key="1">
    <citation type="submission" date="2022-11" db="EMBL/GenBank/DDBJ databases">
        <title>Centuries of genome instability and evolution in soft-shell clam transmissible cancer (bioRxiv).</title>
        <authorList>
            <person name="Hart S.F.M."/>
            <person name="Yonemitsu M.A."/>
            <person name="Giersch R.M."/>
            <person name="Beal B.F."/>
            <person name="Arriagada G."/>
            <person name="Davis B.W."/>
            <person name="Ostrander E.A."/>
            <person name="Goff S.P."/>
            <person name="Metzger M.J."/>
        </authorList>
    </citation>
    <scope>NUCLEOTIDE SEQUENCE</scope>
    <source>
        <strain evidence="9">MELC-2E11</strain>
        <tissue evidence="9">Siphon/mantle</tissue>
    </source>
</reference>
<name>A0ABY7EYR2_MYAAR</name>
<proteinExistence type="inferred from homology"/>
<dbReference type="PROSITE" id="PS00610">
    <property type="entry name" value="NA_NEUROTRAN_SYMP_1"/>
    <property type="match status" value="1"/>
</dbReference>
<evidence type="ECO:0000256" key="3">
    <source>
        <dbReference type="ARBA" id="ARBA00022692"/>
    </source>
</evidence>
<dbReference type="EMBL" id="CP111020">
    <property type="protein sequence ID" value="WAR15067.1"/>
    <property type="molecule type" value="Genomic_DNA"/>
</dbReference>
<comment type="similarity">
    <text evidence="6">Belongs to the sodium:neurotransmitter symporter (SNF) (TC 2.A.22) family.</text>
</comment>
<evidence type="ECO:0000256" key="5">
    <source>
        <dbReference type="ARBA" id="ARBA00023136"/>
    </source>
</evidence>
<evidence type="ECO:0000256" key="2">
    <source>
        <dbReference type="ARBA" id="ARBA00022448"/>
    </source>
</evidence>
<evidence type="ECO:0000256" key="7">
    <source>
        <dbReference type="SAM" id="MobiDB-lite"/>
    </source>
</evidence>
<keyword evidence="6" id="KW-0769">Symport</keyword>
<dbReference type="PRINTS" id="PR00176">
    <property type="entry name" value="NANEUSMPORT"/>
</dbReference>
<accession>A0ABY7EYR2</accession>
<feature type="transmembrane region" description="Helical" evidence="8">
    <location>
        <begin position="39"/>
        <end position="56"/>
    </location>
</feature>
<keyword evidence="10" id="KW-1185">Reference proteome</keyword>
<dbReference type="CDD" id="cd10324">
    <property type="entry name" value="SLC6sbd"/>
    <property type="match status" value="1"/>
</dbReference>
<evidence type="ECO:0000256" key="6">
    <source>
        <dbReference type="RuleBase" id="RU003732"/>
    </source>
</evidence>
<evidence type="ECO:0000256" key="1">
    <source>
        <dbReference type="ARBA" id="ARBA00004141"/>
    </source>
</evidence>
<evidence type="ECO:0000313" key="9">
    <source>
        <dbReference type="EMBL" id="WAR15067.1"/>
    </source>
</evidence>
<evidence type="ECO:0000256" key="8">
    <source>
        <dbReference type="SAM" id="Phobius"/>
    </source>
</evidence>
<comment type="subcellular location">
    <subcellularLocation>
        <location evidence="1">Membrane</location>
        <topology evidence="1">Multi-pass membrane protein</topology>
    </subcellularLocation>
</comment>
<keyword evidence="2 6" id="KW-0813">Transport</keyword>
<feature type="transmembrane region" description="Helical" evidence="8">
    <location>
        <begin position="279"/>
        <end position="299"/>
    </location>
</feature>
<feature type="transmembrane region" description="Helical" evidence="8">
    <location>
        <begin position="62"/>
        <end position="82"/>
    </location>
</feature>
<feature type="transmembrane region" description="Helical" evidence="8">
    <location>
        <begin position="320"/>
        <end position="344"/>
    </location>
</feature>
<keyword evidence="5 8" id="KW-0472">Membrane</keyword>
<feature type="region of interest" description="Disordered" evidence="7">
    <location>
        <begin position="1"/>
        <end position="29"/>
    </location>
</feature>
<gene>
    <name evidence="9" type="ORF">MAR_005172</name>
</gene>
<dbReference type="PANTHER" id="PTHR11616:SF236">
    <property type="entry name" value="TRANSPORTER"/>
    <property type="match status" value="1"/>
</dbReference>
<dbReference type="Proteomes" id="UP001164746">
    <property type="component" value="Chromosome 9"/>
</dbReference>
<dbReference type="PANTHER" id="PTHR11616">
    <property type="entry name" value="SODIUM/CHLORIDE DEPENDENT TRANSPORTER"/>
    <property type="match status" value="1"/>
</dbReference>
<feature type="compositionally biased region" description="Polar residues" evidence="7">
    <location>
        <begin position="1"/>
        <end position="19"/>
    </location>
</feature>
<dbReference type="PROSITE" id="PS50267">
    <property type="entry name" value="NA_NEUROTRAN_SYMP_3"/>
    <property type="match status" value="1"/>
</dbReference>
<feature type="transmembrane region" description="Helical" evidence="8">
    <location>
        <begin position="350"/>
        <end position="371"/>
    </location>
</feature>